<dbReference type="AlphaFoldDB" id="A0A9W6UP51"/>
<dbReference type="InterPro" id="IPR016040">
    <property type="entry name" value="NAD(P)-bd_dom"/>
</dbReference>
<dbReference type="Proteomes" id="UP001165143">
    <property type="component" value="Unassembled WGS sequence"/>
</dbReference>
<dbReference type="Gene3D" id="3.90.25.10">
    <property type="entry name" value="UDP-galactose 4-epimerase, domain 1"/>
    <property type="match status" value="1"/>
</dbReference>
<dbReference type="SUPFAM" id="SSF51735">
    <property type="entry name" value="NAD(P)-binding Rossmann-fold domains"/>
    <property type="match status" value="1"/>
</dbReference>
<evidence type="ECO:0000313" key="3">
    <source>
        <dbReference type="Proteomes" id="UP001165143"/>
    </source>
</evidence>
<protein>
    <submittedName>
        <fullName evidence="2">NAD(P)-dependent oxidoreductase</fullName>
    </submittedName>
</protein>
<dbReference type="PANTHER" id="PTHR47129">
    <property type="entry name" value="QUINONE OXIDOREDUCTASE 2"/>
    <property type="match status" value="1"/>
</dbReference>
<name>A0A9W6UP51_9ACTN</name>
<dbReference type="EMBL" id="BSRX01000014">
    <property type="protein sequence ID" value="GLW54807.1"/>
    <property type="molecule type" value="Genomic_DNA"/>
</dbReference>
<dbReference type="Gene3D" id="3.40.50.720">
    <property type="entry name" value="NAD(P)-binding Rossmann-like Domain"/>
    <property type="match status" value="1"/>
</dbReference>
<dbReference type="Pfam" id="PF13460">
    <property type="entry name" value="NAD_binding_10"/>
    <property type="match status" value="1"/>
</dbReference>
<proteinExistence type="predicted"/>
<dbReference type="OrthoDB" id="5510591at2"/>
<dbReference type="InterPro" id="IPR036291">
    <property type="entry name" value="NAD(P)-bd_dom_sf"/>
</dbReference>
<dbReference type="InterPro" id="IPR052718">
    <property type="entry name" value="NmrA-type_oxidoreductase"/>
</dbReference>
<feature type="domain" description="NAD(P)-binding" evidence="1">
    <location>
        <begin position="7"/>
        <end position="183"/>
    </location>
</feature>
<reference evidence="2" key="1">
    <citation type="submission" date="2023-02" db="EMBL/GenBank/DDBJ databases">
        <title>Kitasatospora phosalacinea NBRC 14362.</title>
        <authorList>
            <person name="Ichikawa N."/>
            <person name="Sato H."/>
            <person name="Tonouchi N."/>
        </authorList>
    </citation>
    <scope>NUCLEOTIDE SEQUENCE</scope>
    <source>
        <strain evidence="2">NBRC 14362</strain>
    </source>
</reference>
<comment type="caution">
    <text evidence="2">The sequence shown here is derived from an EMBL/GenBank/DDBJ whole genome shotgun (WGS) entry which is preliminary data.</text>
</comment>
<gene>
    <name evidence="2" type="ORF">Kpho01_28180</name>
</gene>
<accession>A0A9W6UP51</accession>
<evidence type="ECO:0000259" key="1">
    <source>
        <dbReference type="Pfam" id="PF13460"/>
    </source>
</evidence>
<dbReference type="RefSeq" id="WP_051777914.1">
    <property type="nucleotide sequence ID" value="NZ_BSRX01000014.1"/>
</dbReference>
<dbReference type="PANTHER" id="PTHR47129:SF1">
    <property type="entry name" value="NMRA-LIKE DOMAIN-CONTAINING PROTEIN"/>
    <property type="match status" value="1"/>
</dbReference>
<sequence length="304" mass="31134">MSIVVTGATGQLGRLVIDELLARVPADQVAAAVRDEQKAADLAARGVELRPADYDRPETLAAAIRPGDTVLLVSGSEVGRRVDQHAAVVAAARAAGAARLVYTGVLGGPDADFRLADEHKATEQLILDSGLPYTFLRNGWYTENYTALIPVQLEHGVVGSTAGGRIGSATRADYAAAAAAVLTGEGHENRAYELSGDQAWTLEEYAAELSRQSGRAVAHHELPAEANLAVLTGAGLPPQLAEILVDVDVSGIARGLLAGGSGDLARLIGRPTTPLADTVARALAANANANATATANANAAANAS</sequence>
<evidence type="ECO:0000313" key="2">
    <source>
        <dbReference type="EMBL" id="GLW54807.1"/>
    </source>
</evidence>
<organism evidence="2 3">
    <name type="scientific">Kitasatospora phosalacinea</name>
    <dbReference type="NCBI Taxonomy" id="2065"/>
    <lineage>
        <taxon>Bacteria</taxon>
        <taxon>Bacillati</taxon>
        <taxon>Actinomycetota</taxon>
        <taxon>Actinomycetes</taxon>
        <taxon>Kitasatosporales</taxon>
        <taxon>Streptomycetaceae</taxon>
        <taxon>Kitasatospora</taxon>
    </lineage>
</organism>